<evidence type="ECO:0000313" key="6">
    <source>
        <dbReference type="Proteomes" id="UP001642540"/>
    </source>
</evidence>
<dbReference type="Gene3D" id="2.30.29.30">
    <property type="entry name" value="Pleckstrin-homology domain (PH domain)/Phosphotyrosine-binding domain (PTB)"/>
    <property type="match status" value="1"/>
</dbReference>
<keyword evidence="2" id="KW-0443">Lipid metabolism</keyword>
<dbReference type="Proteomes" id="UP001642540">
    <property type="component" value="Unassembled WGS sequence"/>
</dbReference>
<evidence type="ECO:0000256" key="2">
    <source>
        <dbReference type="ARBA" id="ARBA00023098"/>
    </source>
</evidence>
<dbReference type="InterPro" id="IPR000008">
    <property type="entry name" value="C2_dom"/>
</dbReference>
<gene>
    <name evidence="5" type="ORF">ODALV1_LOCUS4909</name>
</gene>
<dbReference type="InterPro" id="IPR001849">
    <property type="entry name" value="PH_domain"/>
</dbReference>
<feature type="domain" description="C2" evidence="4">
    <location>
        <begin position="183"/>
        <end position="310"/>
    </location>
</feature>
<dbReference type="InterPro" id="IPR011993">
    <property type="entry name" value="PH-like_dom_sf"/>
</dbReference>
<proteinExistence type="predicted"/>
<name>A0ABP1PXG8_9HEXA</name>
<dbReference type="EMBL" id="CAXLJM020000015">
    <property type="protein sequence ID" value="CAL8081429.1"/>
    <property type="molecule type" value="Genomic_DNA"/>
</dbReference>
<dbReference type="PROSITE" id="PS50003">
    <property type="entry name" value="PH_DOMAIN"/>
    <property type="match status" value="1"/>
</dbReference>
<evidence type="ECO:0000259" key="4">
    <source>
        <dbReference type="PROSITE" id="PS50004"/>
    </source>
</evidence>
<evidence type="ECO:0000256" key="1">
    <source>
        <dbReference type="ARBA" id="ARBA00022801"/>
    </source>
</evidence>
<comment type="caution">
    <text evidence="5">The sequence shown here is derived from an EMBL/GenBank/DDBJ whole genome shotgun (WGS) entry which is preliminary data.</text>
</comment>
<dbReference type="SMART" id="SM00233">
    <property type="entry name" value="PH"/>
    <property type="match status" value="1"/>
</dbReference>
<organism evidence="5 6">
    <name type="scientific">Orchesella dallaii</name>
    <dbReference type="NCBI Taxonomy" id="48710"/>
    <lineage>
        <taxon>Eukaryota</taxon>
        <taxon>Metazoa</taxon>
        <taxon>Ecdysozoa</taxon>
        <taxon>Arthropoda</taxon>
        <taxon>Hexapoda</taxon>
        <taxon>Collembola</taxon>
        <taxon>Entomobryomorpha</taxon>
        <taxon>Entomobryoidea</taxon>
        <taxon>Orchesellidae</taxon>
        <taxon>Orchesellinae</taxon>
        <taxon>Orchesella</taxon>
    </lineage>
</organism>
<dbReference type="Pfam" id="PF00169">
    <property type="entry name" value="PH"/>
    <property type="match status" value="1"/>
</dbReference>
<keyword evidence="1" id="KW-0378">Hydrolase</keyword>
<protein>
    <recommendedName>
        <fullName evidence="7">Phosphatidylinositol-3,4-bisphosphate 4-phosphatase</fullName>
    </recommendedName>
</protein>
<dbReference type="PANTHER" id="PTHR12187">
    <property type="entry name" value="AGAP000124-PA"/>
    <property type="match status" value="1"/>
</dbReference>
<evidence type="ECO:0008006" key="7">
    <source>
        <dbReference type="Google" id="ProtNLM"/>
    </source>
</evidence>
<dbReference type="SUPFAM" id="SSF50729">
    <property type="entry name" value="PH domain-like"/>
    <property type="match status" value="1"/>
</dbReference>
<feature type="domain" description="PH" evidence="3">
    <location>
        <begin position="39"/>
        <end position="151"/>
    </location>
</feature>
<dbReference type="PANTHER" id="PTHR12187:SF11">
    <property type="entry name" value="PHOSPHATIDYLINOSITOL-3,4-BISPHOSPHATE 4-PHOSPHATASE"/>
    <property type="match status" value="1"/>
</dbReference>
<keyword evidence="6" id="KW-1185">Reference proteome</keyword>
<dbReference type="InterPro" id="IPR039034">
    <property type="entry name" value="INPP4"/>
</dbReference>
<reference evidence="5 6" key="1">
    <citation type="submission" date="2024-08" db="EMBL/GenBank/DDBJ databases">
        <authorList>
            <person name="Cucini C."/>
            <person name="Frati F."/>
        </authorList>
    </citation>
    <scope>NUCLEOTIDE SEQUENCE [LARGE SCALE GENOMIC DNA]</scope>
</reference>
<accession>A0ABP1PXG8</accession>
<dbReference type="PROSITE" id="PS50004">
    <property type="entry name" value="C2"/>
    <property type="match status" value="1"/>
</dbReference>
<evidence type="ECO:0000313" key="5">
    <source>
        <dbReference type="EMBL" id="CAL8081429.1"/>
    </source>
</evidence>
<evidence type="ECO:0000259" key="3">
    <source>
        <dbReference type="PROSITE" id="PS50003"/>
    </source>
</evidence>
<sequence>MRLNKLELLALASQPDHKYEKQGVLLLRERTEGFFRRNEHEKTGSLKRSKSTSRRDSFSCVAPNGQVETERWFRLCGNLLFYLKTPDHWSEPVGVIILENHSVSIDSSRDASSLCFRFQISFQSGGGGYSFAALSEAERTSWVAELSTASFSNIKSKVERLKNEISHKIAQQSARNTHKQPSPSTQQLKAAGYVKDVSETPLCEISLSCDNLLCDSHGRAPTAKVVIHTKNSPAGQWFKYACTEMAERSSNPVFLATVTFRASDGVTESSEARFTVYDVRERITSTAIVIGQLSCLIGSLKAIDRVRLPIRSPENSTRHVGFLTIVVWNLKREERSSTESTPCRLNPYENPGSNQYAASASLAFSHRRTQSLPPRLYCKLKVPLQTNFGLLFSHPFIQSYRFHSGLGGDIYVHEIMAESRLSYLFPQQLLSVWIAEEKELLQEMIGLGDLREPWHAVRSEMIQRHMWLINLYTQARVSLATHKGSCNFKPSSTKTDTTYEFVPLNLHLQRMWVQNESLHKSGFHDTITVGAFTAYAQGYDLGGLVKMLHRFKTELVPSERGHKKTTPSPNKVILTYDSVQGIKRLRREIVERMQVIMKLAKERKTHGMHRYVDEIYQRCHLLLSICDHSLIEEAFYFLEHNKLTLPTCQAYEYVSAESGEIEELHQQQSNSVDEGIETPNSPYRFVVDVTDSGSTVEMTKQSEDKTPDSGLGIEEIVKSFLDSPSSNYYRPSEEPEPWDLTQLNIEASMISLNSKVLMLCGMGVDIQHRSLTRRTEQRKVSTLDTRSTSDMAYHSLEMHELGPQQSTGVKILHTRTASMPVENNNRTSHMTCTSDPNTVADWSDELRSSVKKLRLATDGLLKTCRLAHSIFRLQEPSEKSKLALALKYRRDVCFSHALTSLVTGLMGRLWCRKPDPTFLYILTKLGPLVSFHSFLTYYSHEAEMFNDMIVAVEDLRTVEFIMVMGGGDEGCPPLPKVHGSRSALKVILPVPEAIFSMLALDKNWSSSFVITPVFFNVGINEQATLAERLGNLMEPQERSNLDNFARLNEYYRRFCKQMFPAKYASKRGQDDGQNLDKLLDKMHAELLSKKKKNVAIIHLSSQICRALMGLRYTSCKSGKDRTSMSVTLEQIQILSEDYDLAEHEFNSALDAMRSEGCRRENTLKNIGQRKYAFNHLQVLSLPKKYRPPAGTFGNVQT</sequence>